<dbReference type="FunFam" id="2.40.50.100:FF:000003">
    <property type="entry name" value="Acetyl-CoA carboxylase biotin carboxyl carrier protein"/>
    <property type="match status" value="1"/>
</dbReference>
<dbReference type="FunFam" id="3.30.470.20:FF:000028">
    <property type="entry name" value="Methylcrotonoyl-CoA carboxylase subunit alpha, mitochondrial"/>
    <property type="match status" value="1"/>
</dbReference>
<feature type="domain" description="Biotin carboxylation" evidence="10">
    <location>
        <begin position="1"/>
        <end position="451"/>
    </location>
</feature>
<dbReference type="InterPro" id="IPR001882">
    <property type="entry name" value="Biotin_BS"/>
</dbReference>
<keyword evidence="6" id="KW-0092">Biotin</keyword>
<evidence type="ECO:0000256" key="6">
    <source>
        <dbReference type="ARBA" id="ARBA00023267"/>
    </source>
</evidence>
<evidence type="ECO:0000313" key="12">
    <source>
        <dbReference type="Proteomes" id="UP000241808"/>
    </source>
</evidence>
<evidence type="ECO:0000259" key="9">
    <source>
        <dbReference type="PROSITE" id="PS50975"/>
    </source>
</evidence>
<dbReference type="InterPro" id="IPR000089">
    <property type="entry name" value="Biotin_lipoyl"/>
</dbReference>
<dbReference type="InterPro" id="IPR005481">
    <property type="entry name" value="BC-like_N"/>
</dbReference>
<dbReference type="OrthoDB" id="9763189at2"/>
<keyword evidence="2" id="KW-0436">Ligase</keyword>
<gene>
    <name evidence="11" type="ORF">C8P69_104463</name>
</gene>
<dbReference type="Pfam" id="PF02785">
    <property type="entry name" value="Biotin_carb_C"/>
    <property type="match status" value="1"/>
</dbReference>
<dbReference type="Gene3D" id="2.40.50.100">
    <property type="match status" value="1"/>
</dbReference>
<dbReference type="NCBIfam" id="NF006367">
    <property type="entry name" value="PRK08591.1"/>
    <property type="match status" value="1"/>
</dbReference>
<keyword evidence="3 7" id="KW-0547">Nucleotide-binding</keyword>
<dbReference type="GO" id="GO:0046872">
    <property type="term" value="F:metal ion binding"/>
    <property type="evidence" value="ECO:0007669"/>
    <property type="project" value="InterPro"/>
</dbReference>
<dbReference type="PANTHER" id="PTHR18866">
    <property type="entry name" value="CARBOXYLASE:PYRUVATE/ACETYL-COA/PROPIONYL-COA CARBOXYLASE"/>
    <property type="match status" value="1"/>
</dbReference>
<evidence type="ECO:0000259" key="8">
    <source>
        <dbReference type="PROSITE" id="PS50968"/>
    </source>
</evidence>
<dbReference type="GO" id="GO:0016874">
    <property type="term" value="F:ligase activity"/>
    <property type="evidence" value="ECO:0007669"/>
    <property type="project" value="UniProtKB-KW"/>
</dbReference>
<dbReference type="InterPro" id="IPR005479">
    <property type="entry name" value="CPAse_ATP-bd"/>
</dbReference>
<dbReference type="InterPro" id="IPR050856">
    <property type="entry name" value="Biotin_carboxylase_complex"/>
</dbReference>
<comment type="cofactor">
    <cofactor evidence="1">
        <name>biotin</name>
        <dbReference type="ChEBI" id="CHEBI:57586"/>
    </cofactor>
</comment>
<dbReference type="SUPFAM" id="SSF56059">
    <property type="entry name" value="Glutathione synthetase ATP-binding domain-like"/>
    <property type="match status" value="1"/>
</dbReference>
<dbReference type="InterPro" id="IPR011053">
    <property type="entry name" value="Single_hybrid_motif"/>
</dbReference>
<keyword evidence="4 7" id="KW-0067">ATP-binding</keyword>
<feature type="domain" description="ATP-grasp" evidence="9">
    <location>
        <begin position="120"/>
        <end position="322"/>
    </location>
</feature>
<dbReference type="Pfam" id="PF02786">
    <property type="entry name" value="CPSase_L_D2"/>
    <property type="match status" value="1"/>
</dbReference>
<protein>
    <submittedName>
        <fullName evidence="11">3-methylcrotonyl-CoA carboxylase alpha subunit</fullName>
    </submittedName>
</protein>
<keyword evidence="5" id="KW-0809">Transit peptide</keyword>
<dbReference type="EMBL" id="PZZL01000004">
    <property type="protein sequence ID" value="PTM57409.1"/>
    <property type="molecule type" value="Genomic_DNA"/>
</dbReference>
<dbReference type="PROSITE" id="PS50968">
    <property type="entry name" value="BIOTINYL_LIPOYL"/>
    <property type="match status" value="1"/>
</dbReference>
<dbReference type="SMART" id="SM00878">
    <property type="entry name" value="Biotin_carb_C"/>
    <property type="match status" value="1"/>
</dbReference>
<dbReference type="FunFam" id="3.30.1490.20:FF:000003">
    <property type="entry name" value="acetyl-CoA carboxylase isoform X1"/>
    <property type="match status" value="1"/>
</dbReference>
<dbReference type="Pfam" id="PF00364">
    <property type="entry name" value="Biotin_lipoyl"/>
    <property type="match status" value="1"/>
</dbReference>
<dbReference type="InterPro" id="IPR016185">
    <property type="entry name" value="PreATP-grasp_dom_sf"/>
</dbReference>
<accession>A0A2T4Z684</accession>
<organism evidence="11 12">
    <name type="scientific">Phreatobacter oligotrophus</name>
    <dbReference type="NCBI Taxonomy" id="1122261"/>
    <lineage>
        <taxon>Bacteria</taxon>
        <taxon>Pseudomonadati</taxon>
        <taxon>Pseudomonadota</taxon>
        <taxon>Alphaproteobacteria</taxon>
        <taxon>Hyphomicrobiales</taxon>
        <taxon>Phreatobacteraceae</taxon>
        <taxon>Phreatobacter</taxon>
    </lineage>
</organism>
<dbReference type="AlphaFoldDB" id="A0A2T4Z684"/>
<evidence type="ECO:0000256" key="3">
    <source>
        <dbReference type="ARBA" id="ARBA00022741"/>
    </source>
</evidence>
<dbReference type="Gene3D" id="3.30.470.20">
    <property type="entry name" value="ATP-grasp fold, B domain"/>
    <property type="match status" value="1"/>
</dbReference>
<evidence type="ECO:0000256" key="2">
    <source>
        <dbReference type="ARBA" id="ARBA00022598"/>
    </source>
</evidence>
<evidence type="ECO:0000256" key="1">
    <source>
        <dbReference type="ARBA" id="ARBA00001953"/>
    </source>
</evidence>
<dbReference type="Pfam" id="PF00289">
    <property type="entry name" value="Biotin_carb_N"/>
    <property type="match status" value="1"/>
</dbReference>
<evidence type="ECO:0000259" key="10">
    <source>
        <dbReference type="PROSITE" id="PS50979"/>
    </source>
</evidence>
<keyword evidence="12" id="KW-1185">Reference proteome</keyword>
<dbReference type="Proteomes" id="UP000241808">
    <property type="component" value="Unassembled WGS sequence"/>
</dbReference>
<dbReference type="SUPFAM" id="SSF51246">
    <property type="entry name" value="Rudiment single hybrid motif"/>
    <property type="match status" value="1"/>
</dbReference>
<evidence type="ECO:0000256" key="7">
    <source>
        <dbReference type="PROSITE-ProRule" id="PRU00409"/>
    </source>
</evidence>
<dbReference type="PROSITE" id="PS00867">
    <property type="entry name" value="CPSASE_2"/>
    <property type="match status" value="1"/>
</dbReference>
<dbReference type="PANTHER" id="PTHR18866:SF33">
    <property type="entry name" value="METHYLCROTONOYL-COA CARBOXYLASE SUBUNIT ALPHA, MITOCHONDRIAL-RELATED"/>
    <property type="match status" value="1"/>
</dbReference>
<dbReference type="SUPFAM" id="SSF52440">
    <property type="entry name" value="PreATP-grasp domain"/>
    <property type="match status" value="1"/>
</dbReference>
<evidence type="ECO:0000256" key="4">
    <source>
        <dbReference type="ARBA" id="ARBA00022840"/>
    </source>
</evidence>
<dbReference type="PROSITE" id="PS50975">
    <property type="entry name" value="ATP_GRASP"/>
    <property type="match status" value="1"/>
</dbReference>
<evidence type="ECO:0000256" key="5">
    <source>
        <dbReference type="ARBA" id="ARBA00022946"/>
    </source>
</evidence>
<dbReference type="RefSeq" id="WP_108177393.1">
    <property type="nucleotide sequence ID" value="NZ_PZZL01000004.1"/>
</dbReference>
<dbReference type="CDD" id="cd06850">
    <property type="entry name" value="biotinyl_domain"/>
    <property type="match status" value="1"/>
</dbReference>
<dbReference type="InterPro" id="IPR011054">
    <property type="entry name" value="Rudment_hybrid_motif"/>
</dbReference>
<dbReference type="SUPFAM" id="SSF51230">
    <property type="entry name" value="Single hybrid motif"/>
    <property type="match status" value="1"/>
</dbReference>
<comment type="caution">
    <text evidence="11">The sequence shown here is derived from an EMBL/GenBank/DDBJ whole genome shotgun (WGS) entry which is preliminary data.</text>
</comment>
<proteinExistence type="predicted"/>
<dbReference type="FunFam" id="3.40.50.20:FF:000010">
    <property type="entry name" value="Propionyl-CoA carboxylase subunit alpha"/>
    <property type="match status" value="1"/>
</dbReference>
<dbReference type="InterPro" id="IPR011761">
    <property type="entry name" value="ATP-grasp"/>
</dbReference>
<reference evidence="11 12" key="1">
    <citation type="submission" date="2018-04" db="EMBL/GenBank/DDBJ databases">
        <title>Genomic Encyclopedia of Archaeal and Bacterial Type Strains, Phase II (KMG-II): from individual species to whole genera.</title>
        <authorList>
            <person name="Goeker M."/>
        </authorList>
    </citation>
    <scope>NUCLEOTIDE SEQUENCE [LARGE SCALE GENOMIC DNA]</scope>
    <source>
        <strain evidence="11 12">DSM 25521</strain>
    </source>
</reference>
<evidence type="ECO:0000313" key="11">
    <source>
        <dbReference type="EMBL" id="PTM57409.1"/>
    </source>
</evidence>
<dbReference type="GO" id="GO:0005524">
    <property type="term" value="F:ATP binding"/>
    <property type="evidence" value="ECO:0007669"/>
    <property type="project" value="UniProtKB-UniRule"/>
</dbReference>
<dbReference type="PROSITE" id="PS00188">
    <property type="entry name" value="BIOTIN"/>
    <property type="match status" value="1"/>
</dbReference>
<dbReference type="PROSITE" id="PS50979">
    <property type="entry name" value="BC"/>
    <property type="match status" value="1"/>
</dbReference>
<sequence>MFSSVLIANRGEIAVRVMKTAKRLGLRTIAVYSEADAGAMHVRMADEAYPIGPAAARESYLVIDKIIAVAKQSGAEAIHPGYGFLSERAEFAEACAEAGIVFVGPPATAIRAMGLKDGAKALMQKAGVPVVPGYHGANQDPKFLKEKAYEVGYPVLIKAVAGGGGKGMKRVDKAMDFDEALASAQREAQGAFGDPRVLIEKYVLSPRHIEIQVFGDTQGNVVHLFERDCSLQRRHQKVIEEAPAPGMPAAMREAMGRAAVEAARAVGYVGAGTVEFIADGSNGLDPTKFWFMEMNTRLQVEHPVTEAITGQDLVEWQLRVAAGEPLPLSQENLAIHGHAVEARLYAEDPEKGFLPSTGTLHALEFGAAEGVRIDTGVEEGAEVSPYYDPMIAKVIARGATRDEALDRLGQALAGTVVAGPRTNVTFLTALTEAEGFRAGDFDTGFIDRNVEVLGAVPQPMDAKAAAVGVLGIVQRQMKHAWRAEQQHRDGYSPWSVMSADAFRLSDSPRHQNVPVVVDGELHSARLTFPRGFPVAEVAGQTAEMSPWYKGYLGFLETFLLDNDLRNYPRDVALVPSADAIFVIRNGRQTEVRAFDPLDVDLDHLDGGGSVKAPMHGKVVQVFVEPGQQVAKGDRVAVIEAMKMEHTLLAPSDGVVTSVSVTAGEQVAEGAPVAAIEAAQDQAA</sequence>
<feature type="domain" description="Lipoyl-binding" evidence="8">
    <location>
        <begin position="607"/>
        <end position="676"/>
    </location>
</feature>
<dbReference type="InterPro" id="IPR011764">
    <property type="entry name" value="Biotin_carboxylation_dom"/>
</dbReference>
<dbReference type="InterPro" id="IPR005482">
    <property type="entry name" value="Biotin_COase_C"/>
</dbReference>
<name>A0A2T4Z684_9HYPH</name>